<evidence type="ECO:0008006" key="3">
    <source>
        <dbReference type="Google" id="ProtNLM"/>
    </source>
</evidence>
<evidence type="ECO:0000313" key="2">
    <source>
        <dbReference type="Proteomes" id="UP000615755"/>
    </source>
</evidence>
<gene>
    <name evidence="1" type="ORF">PAUR_a1629</name>
</gene>
<dbReference type="EMBL" id="AQGV01000012">
    <property type="protein sequence ID" value="MBE0368106.1"/>
    <property type="molecule type" value="Genomic_DNA"/>
</dbReference>
<evidence type="ECO:0000313" key="1">
    <source>
        <dbReference type="EMBL" id="MBE0368106.1"/>
    </source>
</evidence>
<protein>
    <recommendedName>
        <fullName evidence="3">Bacteriocin</fullName>
    </recommendedName>
</protein>
<sequence length="55" mass="6074">MKKVKSKSRVLEIISIKHLARISGGRNIRCPAVHDGKPGTPQEHCICLNVPPFRG</sequence>
<dbReference type="RefSeq" id="WP_192507433.1">
    <property type="nucleotide sequence ID" value="NZ_AQGV01000012.1"/>
</dbReference>
<dbReference type="Proteomes" id="UP000615755">
    <property type="component" value="Unassembled WGS sequence"/>
</dbReference>
<reference evidence="1 2" key="1">
    <citation type="submission" date="2015-03" db="EMBL/GenBank/DDBJ databases">
        <title>Genome sequence of Pseudoalteromonas aurantia.</title>
        <authorList>
            <person name="Xie B.-B."/>
            <person name="Rong J.-C."/>
            <person name="Qin Q.-L."/>
            <person name="Zhang Y.-Z."/>
        </authorList>
    </citation>
    <scope>NUCLEOTIDE SEQUENCE [LARGE SCALE GENOMIC DNA]</scope>
    <source>
        <strain evidence="1 2">208</strain>
    </source>
</reference>
<accession>A0ABR9EAV7</accession>
<name>A0ABR9EAV7_9GAMM</name>
<keyword evidence="2" id="KW-1185">Reference proteome</keyword>
<comment type="caution">
    <text evidence="1">The sequence shown here is derived from an EMBL/GenBank/DDBJ whole genome shotgun (WGS) entry which is preliminary data.</text>
</comment>
<proteinExistence type="predicted"/>
<organism evidence="1 2">
    <name type="scientific">Pseudoalteromonas aurantia 208</name>
    <dbReference type="NCBI Taxonomy" id="1314867"/>
    <lineage>
        <taxon>Bacteria</taxon>
        <taxon>Pseudomonadati</taxon>
        <taxon>Pseudomonadota</taxon>
        <taxon>Gammaproteobacteria</taxon>
        <taxon>Alteromonadales</taxon>
        <taxon>Pseudoalteromonadaceae</taxon>
        <taxon>Pseudoalteromonas</taxon>
    </lineage>
</organism>